<feature type="chain" id="PRO_5032329965" evidence="4">
    <location>
        <begin position="21"/>
        <end position="267"/>
    </location>
</feature>
<protein>
    <submittedName>
        <fullName evidence="5">ANK1 protein</fullName>
    </submittedName>
</protein>
<keyword evidence="6" id="KW-1185">Reference proteome</keyword>
<dbReference type="PROSITE" id="PS50297">
    <property type="entry name" value="ANK_REP_REGION"/>
    <property type="match status" value="2"/>
</dbReference>
<comment type="caution">
    <text evidence="5">The sequence shown here is derived from an EMBL/GenBank/DDBJ whole genome shotgun (WGS) entry which is preliminary data.</text>
</comment>
<dbReference type="EMBL" id="CAJNIZ010032979">
    <property type="protein sequence ID" value="CAE7541312.1"/>
    <property type="molecule type" value="Genomic_DNA"/>
</dbReference>
<gene>
    <name evidence="5" type="primary">ANK1</name>
    <name evidence="5" type="ORF">SPIL2461_LOCUS14321</name>
</gene>
<dbReference type="Pfam" id="PF12796">
    <property type="entry name" value="Ank_2"/>
    <property type="match status" value="1"/>
</dbReference>
<dbReference type="SMART" id="SM00248">
    <property type="entry name" value="ANK"/>
    <property type="match status" value="3"/>
</dbReference>
<feature type="repeat" description="ANK" evidence="3">
    <location>
        <begin position="173"/>
        <end position="205"/>
    </location>
</feature>
<sequence length="267" mass="28437">MAVLLASLFSLVAVTQFTTADKTAGHNAGLKALIAEAPLSLQEATEEWLLQEEIQESDDQEAPSDLSSFRASVASVAIVNFQIPSLTELPTPVPDILVLLVMCAGFGLTCRVRRIIRTFASFASQEEAKPEVEVEGTDAFGCTKLHVAAHAGSLEDARCLLQKGANPNAQEAWDETPLHMAARAGHLQIAMLLVTHGAGVNVRNTDDETPLVVGARAGKHDLCSYLLEMGAGTGGLEEEKLPCLLSNLLLQRMFMMGGANKDKANSA</sequence>
<dbReference type="OrthoDB" id="430823at2759"/>
<dbReference type="GO" id="GO:0085020">
    <property type="term" value="P:protein K6-linked ubiquitination"/>
    <property type="evidence" value="ECO:0007669"/>
    <property type="project" value="TreeGrafter"/>
</dbReference>
<dbReference type="Gene3D" id="1.25.40.20">
    <property type="entry name" value="Ankyrin repeat-containing domain"/>
    <property type="match status" value="2"/>
</dbReference>
<dbReference type="PROSITE" id="PS50088">
    <property type="entry name" value="ANK_REPEAT"/>
    <property type="match status" value="2"/>
</dbReference>
<feature type="repeat" description="ANK" evidence="3">
    <location>
        <begin position="140"/>
        <end position="172"/>
    </location>
</feature>
<dbReference type="PRINTS" id="PR01415">
    <property type="entry name" value="ANKYRIN"/>
</dbReference>
<dbReference type="Proteomes" id="UP000649617">
    <property type="component" value="Unassembled WGS sequence"/>
</dbReference>
<evidence type="ECO:0000256" key="3">
    <source>
        <dbReference type="PROSITE-ProRule" id="PRU00023"/>
    </source>
</evidence>
<evidence type="ECO:0000256" key="1">
    <source>
        <dbReference type="ARBA" id="ARBA00022737"/>
    </source>
</evidence>
<keyword evidence="2 3" id="KW-0040">ANK repeat</keyword>
<feature type="signal peptide" evidence="4">
    <location>
        <begin position="1"/>
        <end position="20"/>
    </location>
</feature>
<evidence type="ECO:0000313" key="6">
    <source>
        <dbReference type="Proteomes" id="UP000649617"/>
    </source>
</evidence>
<keyword evidence="1" id="KW-0677">Repeat</keyword>
<name>A0A812TT95_SYMPI</name>
<organism evidence="5 6">
    <name type="scientific">Symbiodinium pilosum</name>
    <name type="common">Dinoflagellate</name>
    <dbReference type="NCBI Taxonomy" id="2952"/>
    <lineage>
        <taxon>Eukaryota</taxon>
        <taxon>Sar</taxon>
        <taxon>Alveolata</taxon>
        <taxon>Dinophyceae</taxon>
        <taxon>Suessiales</taxon>
        <taxon>Symbiodiniaceae</taxon>
        <taxon>Symbiodinium</taxon>
    </lineage>
</organism>
<evidence type="ECO:0000313" key="5">
    <source>
        <dbReference type="EMBL" id="CAE7541312.1"/>
    </source>
</evidence>
<keyword evidence="4" id="KW-0732">Signal</keyword>
<proteinExistence type="predicted"/>
<dbReference type="PANTHER" id="PTHR24171:SF8">
    <property type="entry name" value="BRCA1-ASSOCIATED RING DOMAIN PROTEIN 1"/>
    <property type="match status" value="1"/>
</dbReference>
<evidence type="ECO:0000256" key="4">
    <source>
        <dbReference type="SAM" id="SignalP"/>
    </source>
</evidence>
<dbReference type="InterPro" id="IPR002110">
    <property type="entry name" value="Ankyrin_rpt"/>
</dbReference>
<dbReference type="PANTHER" id="PTHR24171">
    <property type="entry name" value="ANKYRIN REPEAT DOMAIN-CONTAINING PROTEIN 39-RELATED"/>
    <property type="match status" value="1"/>
</dbReference>
<dbReference type="SUPFAM" id="SSF48403">
    <property type="entry name" value="Ankyrin repeat"/>
    <property type="match status" value="1"/>
</dbReference>
<accession>A0A812TT95</accession>
<reference evidence="5" key="1">
    <citation type="submission" date="2021-02" db="EMBL/GenBank/DDBJ databases">
        <authorList>
            <person name="Dougan E. K."/>
            <person name="Rhodes N."/>
            <person name="Thang M."/>
            <person name="Chan C."/>
        </authorList>
    </citation>
    <scope>NUCLEOTIDE SEQUENCE</scope>
</reference>
<dbReference type="GO" id="GO:0004842">
    <property type="term" value="F:ubiquitin-protein transferase activity"/>
    <property type="evidence" value="ECO:0007669"/>
    <property type="project" value="TreeGrafter"/>
</dbReference>
<dbReference type="InterPro" id="IPR036770">
    <property type="entry name" value="Ankyrin_rpt-contain_sf"/>
</dbReference>
<evidence type="ECO:0000256" key="2">
    <source>
        <dbReference type="ARBA" id="ARBA00023043"/>
    </source>
</evidence>
<dbReference type="AlphaFoldDB" id="A0A812TT95"/>